<dbReference type="Proteomes" id="UP000317839">
    <property type="component" value="Unassembled WGS sequence"/>
</dbReference>
<dbReference type="AlphaFoldDB" id="A0A545TJ26"/>
<organism evidence="1 2">
    <name type="scientific">Aliikangiella marina</name>
    <dbReference type="NCBI Taxonomy" id="1712262"/>
    <lineage>
        <taxon>Bacteria</taxon>
        <taxon>Pseudomonadati</taxon>
        <taxon>Pseudomonadota</taxon>
        <taxon>Gammaproteobacteria</taxon>
        <taxon>Oceanospirillales</taxon>
        <taxon>Pleioneaceae</taxon>
        <taxon>Aliikangiella</taxon>
    </lineage>
</organism>
<keyword evidence="2" id="KW-1185">Reference proteome</keyword>
<name>A0A545TJ26_9GAMM</name>
<dbReference type="RefSeq" id="WP_142888541.1">
    <property type="nucleotide sequence ID" value="NZ_VIKR01000001.1"/>
</dbReference>
<sequence length="114" mass="12984">MKPNQQKVQEYLELDGWEIASKVDPHIIDWWADEIWKLTSVWSPHGAIAYITFLVDPQHDGNRRKGEAVWGVGCSKKFPKSPSEAQSCASLAFGKSFKKGIMDFQTDMESLRVK</sequence>
<gene>
    <name evidence="1" type="ORF">FLL45_04335</name>
</gene>
<dbReference type="OrthoDB" id="7064343at2"/>
<protein>
    <submittedName>
        <fullName evidence="1">Uncharacterized protein</fullName>
    </submittedName>
</protein>
<evidence type="ECO:0000313" key="2">
    <source>
        <dbReference type="Proteomes" id="UP000317839"/>
    </source>
</evidence>
<evidence type="ECO:0000313" key="1">
    <source>
        <dbReference type="EMBL" id="TQV77181.1"/>
    </source>
</evidence>
<dbReference type="EMBL" id="VIKR01000001">
    <property type="protein sequence ID" value="TQV77181.1"/>
    <property type="molecule type" value="Genomic_DNA"/>
</dbReference>
<comment type="caution">
    <text evidence="1">The sequence shown here is derived from an EMBL/GenBank/DDBJ whole genome shotgun (WGS) entry which is preliminary data.</text>
</comment>
<reference evidence="1 2" key="1">
    <citation type="submission" date="2019-06" db="EMBL/GenBank/DDBJ databases">
        <title>Draft genome of Aliikangiella marina GYP-15.</title>
        <authorList>
            <person name="Wang G."/>
        </authorList>
    </citation>
    <scope>NUCLEOTIDE SEQUENCE [LARGE SCALE GENOMIC DNA]</scope>
    <source>
        <strain evidence="1 2">GYP-15</strain>
    </source>
</reference>
<proteinExistence type="predicted"/>
<accession>A0A545TJ26</accession>